<reference evidence="1 2" key="1">
    <citation type="submission" date="2020-10" db="EMBL/GenBank/DDBJ databases">
        <authorList>
            <person name="Peeters C."/>
        </authorList>
    </citation>
    <scope>NUCLEOTIDE SEQUENCE [LARGE SCALE GENOMIC DNA]</scope>
    <source>
        <strain evidence="1 2">LMG 28140</strain>
    </source>
</reference>
<proteinExistence type="predicted"/>
<protein>
    <submittedName>
        <fullName evidence="1">Uncharacterized protein</fullName>
    </submittedName>
</protein>
<sequence length="95" mass="10387">MGTCRHRRIGFTQTREIGVGLQGTPRARFEFGFALTLIAAHRAVREVAVVHAPQRVEVVPIGGLRNGRPIVLGQPPRQTVDRLPVGVCLSLVEAR</sequence>
<gene>
    <name evidence="1" type="ORF">LMG28140_06724</name>
</gene>
<dbReference type="EMBL" id="CAJHCP010000027">
    <property type="protein sequence ID" value="CAD6559880.1"/>
    <property type="molecule type" value="Genomic_DNA"/>
</dbReference>
<evidence type="ECO:0000313" key="1">
    <source>
        <dbReference type="EMBL" id="CAD6559880.1"/>
    </source>
</evidence>
<evidence type="ECO:0000313" key="2">
    <source>
        <dbReference type="Proteomes" id="UP000598032"/>
    </source>
</evidence>
<organism evidence="1 2">
    <name type="scientific">Paraburkholderia metrosideri</name>
    <dbReference type="NCBI Taxonomy" id="580937"/>
    <lineage>
        <taxon>Bacteria</taxon>
        <taxon>Pseudomonadati</taxon>
        <taxon>Pseudomonadota</taxon>
        <taxon>Betaproteobacteria</taxon>
        <taxon>Burkholderiales</taxon>
        <taxon>Burkholderiaceae</taxon>
        <taxon>Paraburkholderia</taxon>
    </lineage>
</organism>
<name>A0ABM8P9H6_9BURK</name>
<keyword evidence="2" id="KW-1185">Reference proteome</keyword>
<dbReference type="Proteomes" id="UP000598032">
    <property type="component" value="Unassembled WGS sequence"/>
</dbReference>
<comment type="caution">
    <text evidence="1">The sequence shown here is derived from an EMBL/GenBank/DDBJ whole genome shotgun (WGS) entry which is preliminary data.</text>
</comment>
<accession>A0ABM8P9H6</accession>